<gene>
    <name evidence="3" type="ORF">NCTC8139_00525</name>
</gene>
<evidence type="ECO:0000256" key="1">
    <source>
        <dbReference type="SAM" id="MobiDB-lite"/>
    </source>
</evidence>
<comment type="caution">
    <text evidence="3">The sequence shown here is derived from an EMBL/GenBank/DDBJ whole genome shotgun (WGS) entry which is preliminary data.</text>
</comment>
<proteinExistence type="predicted"/>
<reference evidence="3 4" key="1">
    <citation type="submission" date="2019-02" db="EMBL/GenBank/DDBJ databases">
        <authorList>
            <consortium name="Pathogen Informatics"/>
        </authorList>
    </citation>
    <scope>NUCLEOTIDE SEQUENCE [LARGE SCALE GENOMIC DNA]</scope>
    <source>
        <strain evidence="3 4">3012STDY6756503</strain>
    </source>
</reference>
<feature type="region of interest" description="Disordered" evidence="1">
    <location>
        <begin position="125"/>
        <end position="148"/>
    </location>
</feature>
<evidence type="ECO:0000256" key="2">
    <source>
        <dbReference type="SAM" id="Phobius"/>
    </source>
</evidence>
<feature type="transmembrane region" description="Helical" evidence="2">
    <location>
        <begin position="156"/>
        <end position="175"/>
    </location>
</feature>
<dbReference type="AlphaFoldDB" id="A0ABD7UYR3"/>
<dbReference type="GeneID" id="60748577"/>
<dbReference type="RefSeq" id="WP_006900541.1">
    <property type="nucleotide sequence ID" value="NZ_CAACYD010000005.1"/>
</dbReference>
<sequence length="515" mass="54960">MPATPESRRRMRFVRAVAAGLVIATGIGLGAFNAWWVALVVGVPLVFVGLLISPRPSRVSELPEFRRGVTRDAPQADVEALTRSSLTAEDLQPTMVSATIHLPNDTSYRARWLTAMGKGHFEALSSNPRTTLGPAQVPPRDPSATPRFDDHPGRWAVIYPAVTFLSTCALLFGVAENWEVSLPSFPSIDSVVGGVGGGDDAAPASLAARHQRLLDAIVEYEGPSAVRNVLRLNYSLGSGSDQAVVFDPSNGRATSINVYSGGSNSSAVPNLDRADKTFDAAEIDPTSLGEIAGAMVPEVAGMLPEATLERLSIQRPQANAPVTLTGTLDPGDAFIRDVDIQAHTDGTVAKFFDPGDFAVAFAVGREALAAARIAPNAPVLDGFVLRGIADNTPIISASSIQNSGGVLFRYTTPDRTGQIVVAPGRFPEISTTTGRFRNDHGFAFDALSPQLFDRIRDDSMRRGSIPAYDRNAVTIDVTDVPTTDADHVIRIEMARVDASKGMYTLDGRFIKPAHY</sequence>
<dbReference type="EMBL" id="CAACYD010000005">
    <property type="protein sequence ID" value="VFA81460.1"/>
    <property type="molecule type" value="Genomic_DNA"/>
</dbReference>
<keyword evidence="2" id="KW-0812">Transmembrane</keyword>
<name>A0ABD7UYR3_9ACTN</name>
<organism evidence="3 4">
    <name type="scientific">Gordonia paraffinivorans</name>
    <dbReference type="NCBI Taxonomy" id="175628"/>
    <lineage>
        <taxon>Bacteria</taxon>
        <taxon>Bacillati</taxon>
        <taxon>Actinomycetota</taxon>
        <taxon>Actinomycetes</taxon>
        <taxon>Mycobacteriales</taxon>
        <taxon>Gordoniaceae</taxon>
        <taxon>Gordonia</taxon>
    </lineage>
</organism>
<dbReference type="Proteomes" id="UP000360750">
    <property type="component" value="Unassembled WGS sequence"/>
</dbReference>
<feature type="transmembrane region" description="Helical" evidence="2">
    <location>
        <begin position="35"/>
        <end position="52"/>
    </location>
</feature>
<protein>
    <submittedName>
        <fullName evidence="3">Uncharacterized protein</fullName>
    </submittedName>
</protein>
<feature type="transmembrane region" description="Helical" evidence="2">
    <location>
        <begin position="12"/>
        <end position="29"/>
    </location>
</feature>
<keyword evidence="2" id="KW-0472">Membrane</keyword>
<keyword evidence="2" id="KW-1133">Transmembrane helix</keyword>
<evidence type="ECO:0000313" key="4">
    <source>
        <dbReference type="Proteomes" id="UP000360750"/>
    </source>
</evidence>
<evidence type="ECO:0000313" key="3">
    <source>
        <dbReference type="EMBL" id="VFA81460.1"/>
    </source>
</evidence>
<accession>A0ABD7UYR3</accession>